<dbReference type="InterPro" id="IPR003738">
    <property type="entry name" value="SRAP"/>
</dbReference>
<keyword evidence="2 8" id="KW-0645">Protease</keyword>
<keyword evidence="6" id="KW-0238">DNA-binding</keyword>
<dbReference type="Pfam" id="PF02586">
    <property type="entry name" value="SRAP"/>
    <property type="match status" value="1"/>
</dbReference>
<evidence type="ECO:0000256" key="8">
    <source>
        <dbReference type="RuleBase" id="RU364100"/>
    </source>
</evidence>
<dbReference type="EMBL" id="WUBR01000001">
    <property type="protein sequence ID" value="MWV27483.1"/>
    <property type="molecule type" value="Genomic_DNA"/>
</dbReference>
<evidence type="ECO:0000256" key="1">
    <source>
        <dbReference type="ARBA" id="ARBA00008136"/>
    </source>
</evidence>
<keyword evidence="7" id="KW-0456">Lyase</keyword>
<accession>A0A844XCI7</accession>
<dbReference type="AlphaFoldDB" id="A0A844XCI7"/>
<keyword evidence="5" id="KW-0190">Covalent protein-DNA linkage</keyword>
<evidence type="ECO:0000256" key="2">
    <source>
        <dbReference type="ARBA" id="ARBA00022670"/>
    </source>
</evidence>
<evidence type="ECO:0000256" key="6">
    <source>
        <dbReference type="ARBA" id="ARBA00023125"/>
    </source>
</evidence>
<proteinExistence type="inferred from homology"/>
<dbReference type="SUPFAM" id="SSF143081">
    <property type="entry name" value="BB1717-like"/>
    <property type="match status" value="1"/>
</dbReference>
<organism evidence="9 10">
    <name type="scientific">Aurantiacibacter rhizosphaerae</name>
    <dbReference type="NCBI Taxonomy" id="2691582"/>
    <lineage>
        <taxon>Bacteria</taxon>
        <taxon>Pseudomonadati</taxon>
        <taxon>Pseudomonadota</taxon>
        <taxon>Alphaproteobacteria</taxon>
        <taxon>Sphingomonadales</taxon>
        <taxon>Erythrobacteraceae</taxon>
        <taxon>Aurantiacibacter</taxon>
    </lineage>
</organism>
<evidence type="ECO:0000256" key="4">
    <source>
        <dbReference type="ARBA" id="ARBA00022801"/>
    </source>
</evidence>
<reference evidence="9 10" key="1">
    <citation type="submission" date="2019-12" db="EMBL/GenBank/DDBJ databases">
        <authorList>
            <person name="Lee S.D."/>
        </authorList>
    </citation>
    <scope>NUCLEOTIDE SEQUENCE [LARGE SCALE GENOMIC DNA]</scope>
    <source>
        <strain evidence="9 10">GH3-10</strain>
    </source>
</reference>
<comment type="similarity">
    <text evidence="1 8">Belongs to the SOS response-associated peptidase family.</text>
</comment>
<dbReference type="GO" id="GO:0106300">
    <property type="term" value="P:protein-DNA covalent cross-linking repair"/>
    <property type="evidence" value="ECO:0007669"/>
    <property type="project" value="InterPro"/>
</dbReference>
<evidence type="ECO:0000256" key="5">
    <source>
        <dbReference type="ARBA" id="ARBA00023124"/>
    </source>
</evidence>
<evidence type="ECO:0000313" key="9">
    <source>
        <dbReference type="EMBL" id="MWV27483.1"/>
    </source>
</evidence>
<evidence type="ECO:0000256" key="3">
    <source>
        <dbReference type="ARBA" id="ARBA00022763"/>
    </source>
</evidence>
<dbReference type="PANTHER" id="PTHR13604:SF0">
    <property type="entry name" value="ABASIC SITE PROCESSING PROTEIN HMCES"/>
    <property type="match status" value="1"/>
</dbReference>
<evidence type="ECO:0000256" key="7">
    <source>
        <dbReference type="ARBA" id="ARBA00023239"/>
    </source>
</evidence>
<dbReference type="EC" id="3.4.-.-" evidence="8"/>
<name>A0A844XCI7_9SPHN</name>
<reference evidence="9 10" key="2">
    <citation type="submission" date="2020-02" db="EMBL/GenBank/DDBJ databases">
        <title>Erythrobacter dongmakensis sp. nov., isolated from a tidal mudflat.</title>
        <authorList>
            <person name="Kim I.S."/>
        </authorList>
    </citation>
    <scope>NUCLEOTIDE SEQUENCE [LARGE SCALE GENOMIC DNA]</scope>
    <source>
        <strain evidence="9 10">GH3-10</strain>
    </source>
</reference>
<dbReference type="GO" id="GO:0016829">
    <property type="term" value="F:lyase activity"/>
    <property type="evidence" value="ECO:0007669"/>
    <property type="project" value="UniProtKB-KW"/>
</dbReference>
<gene>
    <name evidence="9" type="ORF">GRF63_06155</name>
</gene>
<dbReference type="GO" id="GO:0008233">
    <property type="term" value="F:peptidase activity"/>
    <property type="evidence" value="ECO:0007669"/>
    <property type="project" value="UniProtKB-KW"/>
</dbReference>
<protein>
    <recommendedName>
        <fullName evidence="8">Abasic site processing protein</fullName>
        <ecNumber evidence="8">3.4.-.-</ecNumber>
    </recommendedName>
</protein>
<evidence type="ECO:0000313" key="10">
    <source>
        <dbReference type="Proteomes" id="UP000461409"/>
    </source>
</evidence>
<dbReference type="Gene3D" id="3.90.1680.10">
    <property type="entry name" value="SOS response associated peptidase-like"/>
    <property type="match status" value="1"/>
</dbReference>
<keyword evidence="3" id="KW-0227">DNA damage</keyword>
<comment type="caution">
    <text evidence="9">The sequence shown here is derived from an EMBL/GenBank/DDBJ whole genome shotgun (WGS) entry which is preliminary data.</text>
</comment>
<dbReference type="RefSeq" id="WP_160485045.1">
    <property type="nucleotide sequence ID" value="NZ_WUBR01000001.1"/>
</dbReference>
<keyword evidence="4 8" id="KW-0378">Hydrolase</keyword>
<sequence>MCNLYRMSKSQDEVAHFFDAIAQDLSVSPGSNAPEMVYPGYPGMVLAEGRLAQMSWGFPLNRTGAKGQPLKPKPINNARTDKLGSSFWAASFKTRRCLIPVSAFAEAEGPKGGKTRTWFSLPDSDLMAVAGFWRDSAEFGEAYTMVMTEACIHVQGVHDRMPVILPQADWQQWLQGTPNDAYQLCRPYSGDMQVTRTDEPWAGRR</sequence>
<dbReference type="GO" id="GO:0006508">
    <property type="term" value="P:proteolysis"/>
    <property type="evidence" value="ECO:0007669"/>
    <property type="project" value="UniProtKB-KW"/>
</dbReference>
<dbReference type="Proteomes" id="UP000461409">
    <property type="component" value="Unassembled WGS sequence"/>
</dbReference>
<dbReference type="PANTHER" id="PTHR13604">
    <property type="entry name" value="DC12-RELATED"/>
    <property type="match status" value="1"/>
</dbReference>
<keyword evidence="10" id="KW-1185">Reference proteome</keyword>
<dbReference type="GO" id="GO:0003697">
    <property type="term" value="F:single-stranded DNA binding"/>
    <property type="evidence" value="ECO:0007669"/>
    <property type="project" value="InterPro"/>
</dbReference>
<dbReference type="InterPro" id="IPR036590">
    <property type="entry name" value="SRAP-like"/>
</dbReference>